<keyword evidence="1" id="KW-0472">Membrane</keyword>
<name>A0AAD2D703_EUPCR</name>
<organism evidence="2 3">
    <name type="scientific">Euplotes crassus</name>
    <dbReference type="NCBI Taxonomy" id="5936"/>
    <lineage>
        <taxon>Eukaryota</taxon>
        <taxon>Sar</taxon>
        <taxon>Alveolata</taxon>
        <taxon>Ciliophora</taxon>
        <taxon>Intramacronucleata</taxon>
        <taxon>Spirotrichea</taxon>
        <taxon>Hypotrichia</taxon>
        <taxon>Euplotida</taxon>
        <taxon>Euplotidae</taxon>
        <taxon>Moneuplotes</taxon>
    </lineage>
</organism>
<evidence type="ECO:0000256" key="1">
    <source>
        <dbReference type="SAM" id="Phobius"/>
    </source>
</evidence>
<dbReference type="AlphaFoldDB" id="A0AAD2D703"/>
<keyword evidence="1" id="KW-0812">Transmembrane</keyword>
<sequence>MSSLLFRRQLTRTKNMRKLGLFPYPHTFNKDNPAFLNYPKEDRYSQIQRNFNPGDMPQLAYQNVRKFPDWYKPYLNNYYSHGFLAVYFLAMVVYTWTYKQEIKLVKGRKKIIDYDHKDCQTFAQKRKRLYAIERIEAGDEQWTRYLEPKARNEHHH</sequence>
<accession>A0AAD2D703</accession>
<dbReference type="Proteomes" id="UP001295684">
    <property type="component" value="Unassembled WGS sequence"/>
</dbReference>
<comment type="caution">
    <text evidence="2">The sequence shown here is derived from an EMBL/GenBank/DDBJ whole genome shotgun (WGS) entry which is preliminary data.</text>
</comment>
<protein>
    <submittedName>
        <fullName evidence="2">Uncharacterized protein</fullName>
    </submittedName>
</protein>
<evidence type="ECO:0000313" key="2">
    <source>
        <dbReference type="EMBL" id="CAI2383584.1"/>
    </source>
</evidence>
<feature type="transmembrane region" description="Helical" evidence="1">
    <location>
        <begin position="78"/>
        <end position="98"/>
    </location>
</feature>
<keyword evidence="3" id="KW-1185">Reference proteome</keyword>
<reference evidence="2" key="1">
    <citation type="submission" date="2023-07" db="EMBL/GenBank/DDBJ databases">
        <authorList>
            <consortium name="AG Swart"/>
            <person name="Singh M."/>
            <person name="Singh A."/>
            <person name="Seah K."/>
            <person name="Emmerich C."/>
        </authorList>
    </citation>
    <scope>NUCLEOTIDE SEQUENCE</scope>
    <source>
        <strain evidence="2">DP1</strain>
    </source>
</reference>
<keyword evidence="1" id="KW-1133">Transmembrane helix</keyword>
<gene>
    <name evidence="2" type="ORF">ECRASSUSDP1_LOCUS25089</name>
</gene>
<proteinExistence type="predicted"/>
<dbReference type="EMBL" id="CAMPGE010025868">
    <property type="protein sequence ID" value="CAI2383584.1"/>
    <property type="molecule type" value="Genomic_DNA"/>
</dbReference>
<evidence type="ECO:0000313" key="3">
    <source>
        <dbReference type="Proteomes" id="UP001295684"/>
    </source>
</evidence>